<dbReference type="KEGG" id="eri:EEI45_01850"/>
<dbReference type="PANTHER" id="PTHR30450">
    <property type="entry name" value="ABC TRANSPORTER PERMEASE"/>
    <property type="match status" value="1"/>
</dbReference>
<dbReference type="Proteomes" id="UP000278804">
    <property type="component" value="Chromosome"/>
</dbReference>
<keyword evidence="2 7" id="KW-0813">Transport</keyword>
<feature type="transmembrane region" description="Helical" evidence="7">
    <location>
        <begin position="30"/>
        <end position="48"/>
    </location>
</feature>
<evidence type="ECO:0000256" key="5">
    <source>
        <dbReference type="ARBA" id="ARBA00022989"/>
    </source>
</evidence>
<feature type="transmembrane region" description="Helical" evidence="7">
    <location>
        <begin position="153"/>
        <end position="174"/>
    </location>
</feature>
<dbReference type="PANTHER" id="PTHR30450:SF1">
    <property type="entry name" value="D-METHIONINE TRANSPORT SYSTEM PERMEASE PROTEIN METI-RELATED"/>
    <property type="match status" value="1"/>
</dbReference>
<dbReference type="RefSeq" id="WP_125163913.1">
    <property type="nucleotide sequence ID" value="NZ_CP034234.1"/>
</dbReference>
<dbReference type="InterPro" id="IPR035906">
    <property type="entry name" value="MetI-like_sf"/>
</dbReference>
<evidence type="ECO:0000256" key="4">
    <source>
        <dbReference type="ARBA" id="ARBA00022692"/>
    </source>
</evidence>
<sequence length="223" mass="24416">MINNLVPNLIQYWPEFIESIKQTLYMLTKAGIYSILVGLFFGVILVLTREDGLKPNRLIYSVLDTFVNIFRSIPFVILLTALIPITKIVSNTAIGVEGTIFPLVVGCTPFFVRQVDLSLSEIDRGLIEAAQSMGLSTLQIVIRVYLRESIPSLVRSTTITLISLLGLTTLGGVVGGGGLGDYVIRYGHNKYNTAISIVAVLVILIFVSVIQSVGNFIIKKTSH</sequence>
<dbReference type="SUPFAM" id="SSF161098">
    <property type="entry name" value="MetI-like"/>
    <property type="match status" value="1"/>
</dbReference>
<proteinExistence type="inferred from homology"/>
<organism evidence="9 10">
    <name type="scientific">Erysipelothrix piscisicarius</name>
    <dbReference type="NCBI Taxonomy" id="2485784"/>
    <lineage>
        <taxon>Bacteria</taxon>
        <taxon>Bacillati</taxon>
        <taxon>Bacillota</taxon>
        <taxon>Erysipelotrichia</taxon>
        <taxon>Erysipelotrichales</taxon>
        <taxon>Erysipelotrichaceae</taxon>
        <taxon>Erysipelothrix</taxon>
    </lineage>
</organism>
<evidence type="ECO:0000256" key="2">
    <source>
        <dbReference type="ARBA" id="ARBA00022448"/>
    </source>
</evidence>
<evidence type="ECO:0000256" key="7">
    <source>
        <dbReference type="RuleBase" id="RU363032"/>
    </source>
</evidence>
<evidence type="ECO:0000313" key="10">
    <source>
        <dbReference type="Proteomes" id="UP000278804"/>
    </source>
</evidence>
<feature type="transmembrane region" description="Helical" evidence="7">
    <location>
        <begin position="92"/>
        <end position="112"/>
    </location>
</feature>
<dbReference type="InterPro" id="IPR051322">
    <property type="entry name" value="AA_ABC_Transporter_Permease"/>
</dbReference>
<keyword evidence="6 7" id="KW-0472">Membrane</keyword>
<dbReference type="CDD" id="cd06261">
    <property type="entry name" value="TM_PBP2"/>
    <property type="match status" value="1"/>
</dbReference>
<protein>
    <submittedName>
        <fullName evidence="9">ABC transporter permease</fullName>
    </submittedName>
</protein>
<keyword evidence="10" id="KW-1185">Reference proteome</keyword>
<name>A0A3S5HK30_9FIRM</name>
<dbReference type="InterPro" id="IPR000515">
    <property type="entry name" value="MetI-like"/>
</dbReference>
<feature type="domain" description="ABC transmembrane type-1" evidence="8">
    <location>
        <begin position="20"/>
        <end position="210"/>
    </location>
</feature>
<comment type="similarity">
    <text evidence="7">Belongs to the binding-protein-dependent transport system permease family.</text>
</comment>
<feature type="transmembrane region" description="Helical" evidence="7">
    <location>
        <begin position="194"/>
        <end position="218"/>
    </location>
</feature>
<evidence type="ECO:0000256" key="1">
    <source>
        <dbReference type="ARBA" id="ARBA00004651"/>
    </source>
</evidence>
<dbReference type="GO" id="GO:0048473">
    <property type="term" value="P:D-methionine transmembrane transport"/>
    <property type="evidence" value="ECO:0007669"/>
    <property type="project" value="TreeGrafter"/>
</dbReference>
<reference evidence="9 10" key="1">
    <citation type="journal article" date="2020" name="Int. J. Syst. Evol. Microbiol.">
        <title>Description of Erysipelothrix piscisicarius sp. nov., an emergent fish pathogen, and assessment of virulence using a tiger barb (Puntigrus tetrazona) infection model.</title>
        <authorList>
            <person name="Pomaranski E.K."/>
            <person name="Griffin M.J."/>
            <person name="Camus A.C."/>
            <person name="Armwood A.R."/>
            <person name="Shelley J."/>
            <person name="Waldbieser G.C."/>
            <person name="LaFrentz B.R."/>
            <person name="Garcia J.C."/>
            <person name="Yanong R."/>
            <person name="Soto E."/>
        </authorList>
    </citation>
    <scope>NUCLEOTIDE SEQUENCE [LARGE SCALE GENOMIC DNA]</scope>
    <source>
        <strain evidence="9 10">15TAL0474</strain>
    </source>
</reference>
<keyword evidence="5 7" id="KW-1133">Transmembrane helix</keyword>
<evidence type="ECO:0000313" key="9">
    <source>
        <dbReference type="EMBL" id="AZK43696.1"/>
    </source>
</evidence>
<accession>A0A3S5HK30</accession>
<evidence type="ECO:0000259" key="8">
    <source>
        <dbReference type="PROSITE" id="PS50928"/>
    </source>
</evidence>
<dbReference type="GO" id="GO:0005886">
    <property type="term" value="C:plasma membrane"/>
    <property type="evidence" value="ECO:0007669"/>
    <property type="project" value="UniProtKB-SubCell"/>
</dbReference>
<feature type="transmembrane region" description="Helical" evidence="7">
    <location>
        <begin position="69"/>
        <end position="86"/>
    </location>
</feature>
<evidence type="ECO:0000256" key="3">
    <source>
        <dbReference type="ARBA" id="ARBA00022475"/>
    </source>
</evidence>
<keyword evidence="3" id="KW-1003">Cell membrane</keyword>
<keyword evidence="4 7" id="KW-0812">Transmembrane</keyword>
<gene>
    <name evidence="9" type="ORF">EEI45_01850</name>
</gene>
<dbReference type="EMBL" id="CP034234">
    <property type="protein sequence ID" value="AZK43696.1"/>
    <property type="molecule type" value="Genomic_DNA"/>
</dbReference>
<dbReference type="AlphaFoldDB" id="A0A3S5HK30"/>
<dbReference type="Pfam" id="PF00528">
    <property type="entry name" value="BPD_transp_1"/>
    <property type="match status" value="1"/>
</dbReference>
<comment type="subcellular location">
    <subcellularLocation>
        <location evidence="1 7">Cell membrane</location>
        <topology evidence="1 7">Multi-pass membrane protein</topology>
    </subcellularLocation>
</comment>
<dbReference type="Gene3D" id="1.10.3720.10">
    <property type="entry name" value="MetI-like"/>
    <property type="match status" value="1"/>
</dbReference>
<evidence type="ECO:0000256" key="6">
    <source>
        <dbReference type="ARBA" id="ARBA00023136"/>
    </source>
</evidence>
<dbReference type="PROSITE" id="PS50928">
    <property type="entry name" value="ABC_TM1"/>
    <property type="match status" value="1"/>
</dbReference>